<sequence>MPPSSSAVSSSVVSSSIPSSSSVVISSVASSSIPSSSSAVVSSVVSSLVPSSSSVVISSFISSLIPSSSAPTSSTPVSSSSSVIETCGGNQCFAAVTAEPAIGESFCSSWLSQTPETTVITETATATSTHTSLETATTLLTLTTATTTVITGSTTHFLKRLAASSVAQISSAPAPSATILSQCASDNDRVSSACSCYLSTTSTVTVYETATSTVVAEVASTVIAPSTTKVIATVEALATQTVQAQPIVNAGLESYLASGNLLPWTDSVSSTGGQMQIINGVNPCSSNNGVVECAGGQVVVRAYPPNTAARYVSLKQTFLAKPSRTYSLSFLYRCLNYDANTKIEVWYAGQRVGSTANCFNSAAFFRPTGGIQFTTDATGRGEIEIRFVSSGATPYLYFYADDFKATLV</sequence>
<comment type="caution">
    <text evidence="1">The sequence shown here is derived from an EMBL/GenBank/DDBJ whole genome shotgun (WGS) entry which is preliminary data.</text>
</comment>
<name>A0AAN7B5R0_9PEZI</name>
<gene>
    <name evidence="1" type="ORF">QBC37DRAFT_290617</name>
</gene>
<evidence type="ECO:0008006" key="3">
    <source>
        <dbReference type="Google" id="ProtNLM"/>
    </source>
</evidence>
<protein>
    <recommendedName>
        <fullName evidence="3">CBM-cenC domain-containing protein</fullName>
    </recommendedName>
</protein>
<keyword evidence="2" id="KW-1185">Reference proteome</keyword>
<reference evidence="1" key="1">
    <citation type="journal article" date="2023" name="Mol. Phylogenet. Evol.">
        <title>Genome-scale phylogeny and comparative genomics of the fungal order Sordariales.</title>
        <authorList>
            <person name="Hensen N."/>
            <person name="Bonometti L."/>
            <person name="Westerberg I."/>
            <person name="Brannstrom I.O."/>
            <person name="Guillou S."/>
            <person name="Cros-Aarteil S."/>
            <person name="Calhoun S."/>
            <person name="Haridas S."/>
            <person name="Kuo A."/>
            <person name="Mondo S."/>
            <person name="Pangilinan J."/>
            <person name="Riley R."/>
            <person name="LaButti K."/>
            <person name="Andreopoulos B."/>
            <person name="Lipzen A."/>
            <person name="Chen C."/>
            <person name="Yan M."/>
            <person name="Daum C."/>
            <person name="Ng V."/>
            <person name="Clum A."/>
            <person name="Steindorff A."/>
            <person name="Ohm R.A."/>
            <person name="Martin F."/>
            <person name="Silar P."/>
            <person name="Natvig D.O."/>
            <person name="Lalanne C."/>
            <person name="Gautier V."/>
            <person name="Ament-Velasquez S.L."/>
            <person name="Kruys A."/>
            <person name="Hutchinson M.I."/>
            <person name="Powell A.J."/>
            <person name="Barry K."/>
            <person name="Miller A.N."/>
            <person name="Grigoriev I.V."/>
            <person name="Debuchy R."/>
            <person name="Gladieux P."/>
            <person name="Hiltunen Thoren M."/>
            <person name="Johannesson H."/>
        </authorList>
    </citation>
    <scope>NUCLEOTIDE SEQUENCE</scope>
    <source>
        <strain evidence="1">PSN293</strain>
    </source>
</reference>
<evidence type="ECO:0000313" key="2">
    <source>
        <dbReference type="Proteomes" id="UP001301769"/>
    </source>
</evidence>
<evidence type="ECO:0000313" key="1">
    <source>
        <dbReference type="EMBL" id="KAK4211299.1"/>
    </source>
</evidence>
<dbReference type="EMBL" id="MU858152">
    <property type="protein sequence ID" value="KAK4211299.1"/>
    <property type="molecule type" value="Genomic_DNA"/>
</dbReference>
<organism evidence="1 2">
    <name type="scientific">Rhypophila decipiens</name>
    <dbReference type="NCBI Taxonomy" id="261697"/>
    <lineage>
        <taxon>Eukaryota</taxon>
        <taxon>Fungi</taxon>
        <taxon>Dikarya</taxon>
        <taxon>Ascomycota</taxon>
        <taxon>Pezizomycotina</taxon>
        <taxon>Sordariomycetes</taxon>
        <taxon>Sordariomycetidae</taxon>
        <taxon>Sordariales</taxon>
        <taxon>Naviculisporaceae</taxon>
        <taxon>Rhypophila</taxon>
    </lineage>
</organism>
<proteinExistence type="predicted"/>
<dbReference type="Proteomes" id="UP001301769">
    <property type="component" value="Unassembled WGS sequence"/>
</dbReference>
<dbReference type="AlphaFoldDB" id="A0AAN7B5R0"/>
<accession>A0AAN7B5R0</accession>
<reference evidence="1" key="2">
    <citation type="submission" date="2023-05" db="EMBL/GenBank/DDBJ databases">
        <authorList>
            <consortium name="Lawrence Berkeley National Laboratory"/>
            <person name="Steindorff A."/>
            <person name="Hensen N."/>
            <person name="Bonometti L."/>
            <person name="Westerberg I."/>
            <person name="Brannstrom I.O."/>
            <person name="Guillou S."/>
            <person name="Cros-Aarteil S."/>
            <person name="Calhoun S."/>
            <person name="Haridas S."/>
            <person name="Kuo A."/>
            <person name="Mondo S."/>
            <person name="Pangilinan J."/>
            <person name="Riley R."/>
            <person name="Labutti K."/>
            <person name="Andreopoulos B."/>
            <person name="Lipzen A."/>
            <person name="Chen C."/>
            <person name="Yanf M."/>
            <person name="Daum C."/>
            <person name="Ng V."/>
            <person name="Clum A."/>
            <person name="Ohm R."/>
            <person name="Martin F."/>
            <person name="Silar P."/>
            <person name="Natvig D."/>
            <person name="Lalanne C."/>
            <person name="Gautier V."/>
            <person name="Ament-Velasquez S.L."/>
            <person name="Kruys A."/>
            <person name="Hutchinson M.I."/>
            <person name="Powell A.J."/>
            <person name="Barry K."/>
            <person name="Miller A.N."/>
            <person name="Grigoriev I.V."/>
            <person name="Debuchy R."/>
            <person name="Gladieux P."/>
            <person name="Thoren M.H."/>
            <person name="Johannesson H."/>
        </authorList>
    </citation>
    <scope>NUCLEOTIDE SEQUENCE</scope>
    <source>
        <strain evidence="1">PSN293</strain>
    </source>
</reference>